<evidence type="ECO:0000256" key="1">
    <source>
        <dbReference type="ARBA" id="ARBA00022481"/>
    </source>
</evidence>
<feature type="region of interest" description="Disordered" evidence="2">
    <location>
        <begin position="73"/>
        <end position="93"/>
    </location>
</feature>
<accession>A0A484NVT3</accession>
<dbReference type="Gene3D" id="1.10.287.950">
    <property type="entry name" value="Methyl-accepting chemotaxis protein"/>
    <property type="match status" value="1"/>
</dbReference>
<dbReference type="GO" id="GO:0005886">
    <property type="term" value="C:plasma membrane"/>
    <property type="evidence" value="ECO:0007669"/>
    <property type="project" value="TreeGrafter"/>
</dbReference>
<proteinExistence type="predicted"/>
<evidence type="ECO:0000256" key="2">
    <source>
        <dbReference type="SAM" id="MobiDB-lite"/>
    </source>
</evidence>
<dbReference type="InterPro" id="IPR051310">
    <property type="entry name" value="MCP_chemotaxis"/>
</dbReference>
<keyword evidence="3" id="KW-0675">Receptor</keyword>
<dbReference type="EMBL" id="CAADHY010000011">
    <property type="protein sequence ID" value="VFR17723.1"/>
    <property type="molecule type" value="Genomic_DNA"/>
</dbReference>
<organism evidence="3">
    <name type="scientific">plant metagenome</name>
    <dbReference type="NCBI Taxonomy" id="1297885"/>
    <lineage>
        <taxon>unclassified sequences</taxon>
        <taxon>metagenomes</taxon>
        <taxon>organismal metagenomes</taxon>
    </lineage>
</organism>
<gene>
    <name evidence="3" type="ORF">AMP9_2023</name>
</gene>
<protein>
    <submittedName>
        <fullName evidence="3">Methyl-accepting chemotaxis protein I (Serine chemoreceptor protein)</fullName>
    </submittedName>
</protein>
<name>A0A484NVT3_9ZZZZ</name>
<sequence length="93" mass="9453">MGEISAASQEQSTGIEQVNRAVTQMDEVTQQNAALVEEAAAAAGSLQEQAVKLAEAVAVFRLQGGEVIDVRAQLGGQRSSPSADDGMPALAGA</sequence>
<dbReference type="AlphaFoldDB" id="A0A484NVT3"/>
<evidence type="ECO:0000313" key="3">
    <source>
        <dbReference type="EMBL" id="VFR17723.1"/>
    </source>
</evidence>
<dbReference type="PANTHER" id="PTHR43531">
    <property type="entry name" value="PROTEIN ICFG"/>
    <property type="match status" value="1"/>
</dbReference>
<dbReference type="GO" id="GO:0006935">
    <property type="term" value="P:chemotaxis"/>
    <property type="evidence" value="ECO:0007669"/>
    <property type="project" value="TreeGrafter"/>
</dbReference>
<keyword evidence="1" id="KW-0488">Methylation</keyword>
<dbReference type="PANTHER" id="PTHR43531:SF14">
    <property type="entry name" value="METHYL-ACCEPTING CHEMOTAXIS PROTEIN I-RELATED"/>
    <property type="match status" value="1"/>
</dbReference>
<dbReference type="GO" id="GO:0004888">
    <property type="term" value="F:transmembrane signaling receptor activity"/>
    <property type="evidence" value="ECO:0007669"/>
    <property type="project" value="TreeGrafter"/>
</dbReference>
<reference evidence="3" key="1">
    <citation type="submission" date="2019-03" db="EMBL/GenBank/DDBJ databases">
        <authorList>
            <person name="Danneels B."/>
        </authorList>
    </citation>
    <scope>NUCLEOTIDE SEQUENCE</scope>
</reference>
<dbReference type="SUPFAM" id="SSF58104">
    <property type="entry name" value="Methyl-accepting chemotaxis protein (MCP) signaling domain"/>
    <property type="match status" value="1"/>
</dbReference>